<evidence type="ECO:0000256" key="3">
    <source>
        <dbReference type="ARBA" id="ARBA00022763"/>
    </source>
</evidence>
<dbReference type="Pfam" id="PF06029">
    <property type="entry name" value="AlkA_N"/>
    <property type="match status" value="1"/>
</dbReference>
<reference evidence="7 8" key="1">
    <citation type="submission" date="2019-11" db="EMBL/GenBank/DDBJ databases">
        <authorList>
            <person name="Criscuolo A."/>
        </authorList>
    </citation>
    <scope>NUCLEOTIDE SEQUENCE [LARGE SCALE GENOMIC DNA]</scope>
    <source>
        <strain evidence="7">CIP111667</strain>
    </source>
</reference>
<feature type="domain" description="HhH-GPD" evidence="5">
    <location>
        <begin position="135"/>
        <end position="290"/>
    </location>
</feature>
<dbReference type="InterPro" id="IPR051912">
    <property type="entry name" value="Alkylbase_DNA_Glycosylase/TA"/>
</dbReference>
<keyword evidence="7" id="KW-0378">Hydrolase</keyword>
<dbReference type="InterPro" id="IPR011257">
    <property type="entry name" value="DNA_glycosylase"/>
</dbReference>
<dbReference type="EMBL" id="CACRYJ010000057">
    <property type="protein sequence ID" value="VZO39168.1"/>
    <property type="molecule type" value="Genomic_DNA"/>
</dbReference>
<comment type="catalytic activity">
    <reaction evidence="1">
        <text>Hydrolysis of alkylated DNA, releasing 3-methyladenine, 3-methylguanine, 7-methylguanine and 7-methyladenine.</text>
        <dbReference type="EC" id="3.2.2.21"/>
    </reaction>
</comment>
<evidence type="ECO:0000313" key="7">
    <source>
        <dbReference type="EMBL" id="VZO39168.1"/>
    </source>
</evidence>
<dbReference type="GO" id="GO:0006307">
    <property type="term" value="P:DNA alkylation repair"/>
    <property type="evidence" value="ECO:0007669"/>
    <property type="project" value="TreeGrafter"/>
</dbReference>
<dbReference type="SMART" id="SM00478">
    <property type="entry name" value="ENDO3c"/>
    <property type="match status" value="1"/>
</dbReference>
<dbReference type="Gene3D" id="1.10.1670.10">
    <property type="entry name" value="Helix-hairpin-Helix base-excision DNA repair enzymes (C-terminal)"/>
    <property type="match status" value="1"/>
</dbReference>
<evidence type="ECO:0000256" key="1">
    <source>
        <dbReference type="ARBA" id="ARBA00000086"/>
    </source>
</evidence>
<dbReference type="Pfam" id="PF00730">
    <property type="entry name" value="HhH-GPD"/>
    <property type="match status" value="1"/>
</dbReference>
<dbReference type="CDD" id="cd00056">
    <property type="entry name" value="ENDO3c"/>
    <property type="match status" value="1"/>
</dbReference>
<keyword evidence="7" id="KW-0326">Glycosidase</keyword>
<dbReference type="GO" id="GO:0006285">
    <property type="term" value="P:base-excision repair, AP site formation"/>
    <property type="evidence" value="ECO:0007669"/>
    <property type="project" value="TreeGrafter"/>
</dbReference>
<comment type="caution">
    <text evidence="7">The sequence shown here is derived from an EMBL/GenBank/DDBJ whole genome shotgun (WGS) entry which is preliminary data.</text>
</comment>
<feature type="domain" description="DNA-3-methyladenine glycosylase AlkA N-terminal" evidence="6">
    <location>
        <begin position="8"/>
        <end position="125"/>
    </location>
</feature>
<dbReference type="PANTHER" id="PTHR43003">
    <property type="entry name" value="DNA-3-METHYLADENINE GLYCOSYLASE"/>
    <property type="match status" value="1"/>
</dbReference>
<dbReference type="Gene3D" id="1.10.340.30">
    <property type="entry name" value="Hypothetical protein, domain 2"/>
    <property type="match status" value="1"/>
</dbReference>
<dbReference type="SMART" id="SM01009">
    <property type="entry name" value="AlkA_N"/>
    <property type="match status" value="1"/>
</dbReference>
<evidence type="ECO:0000256" key="2">
    <source>
        <dbReference type="ARBA" id="ARBA00012000"/>
    </source>
</evidence>
<organism evidence="7 8">
    <name type="scientific">Occultella aeris</name>
    <dbReference type="NCBI Taxonomy" id="2761496"/>
    <lineage>
        <taxon>Bacteria</taxon>
        <taxon>Bacillati</taxon>
        <taxon>Actinomycetota</taxon>
        <taxon>Actinomycetes</taxon>
        <taxon>Micrococcales</taxon>
        <taxon>Ruaniaceae</taxon>
        <taxon>Occultella</taxon>
    </lineage>
</organism>
<evidence type="ECO:0000259" key="5">
    <source>
        <dbReference type="SMART" id="SM00478"/>
    </source>
</evidence>
<gene>
    <name evidence="7" type="primary">alkA_2</name>
    <name evidence="7" type="ORF">HALOF300_03863</name>
</gene>
<sequence length="294" mass="30444">MGRMPSTTVALPFTPPLDGDALWDYLAARIIVGVEEIDAASYRRTLALPHGPGVITIARPAPGAAALTMEVAAHPADLGAATGAAGRIADVGADPAAIVAGLGEHPWLGPLVRARPGVRAPGQAGGFEIAVRAVLGQQVSLAAACTHTSRLARTIGTPLAAPDGALTHLFPTPAQLARVDPDDGETLAMPAGRRRALIALARAAADGLDLDGGLDADEAERRLLALPGIGPWTTQYVRMRALGDPDAYCGTDLVLRRAAERLGGAPVDPIGTEFSPWRTYAAHHLWRHAQLEAA</sequence>
<dbReference type="InterPro" id="IPR003265">
    <property type="entry name" value="HhH-GPD_domain"/>
</dbReference>
<dbReference type="GO" id="GO:0032993">
    <property type="term" value="C:protein-DNA complex"/>
    <property type="evidence" value="ECO:0007669"/>
    <property type="project" value="TreeGrafter"/>
</dbReference>
<dbReference type="GO" id="GO:0043916">
    <property type="term" value="F:DNA-7-methylguanine glycosylase activity"/>
    <property type="evidence" value="ECO:0007669"/>
    <property type="project" value="TreeGrafter"/>
</dbReference>
<dbReference type="SUPFAM" id="SSF55945">
    <property type="entry name" value="TATA-box binding protein-like"/>
    <property type="match status" value="1"/>
</dbReference>
<dbReference type="AlphaFoldDB" id="A0A7M4DNY2"/>
<dbReference type="GO" id="GO:0008725">
    <property type="term" value="F:DNA-3-methyladenine glycosylase activity"/>
    <property type="evidence" value="ECO:0007669"/>
    <property type="project" value="TreeGrafter"/>
</dbReference>
<dbReference type="GO" id="GO:0032131">
    <property type="term" value="F:alkylated DNA binding"/>
    <property type="evidence" value="ECO:0007669"/>
    <property type="project" value="TreeGrafter"/>
</dbReference>
<dbReference type="PANTHER" id="PTHR43003:SF13">
    <property type="entry name" value="DNA-3-METHYLADENINE GLYCOSYLASE 2"/>
    <property type="match status" value="1"/>
</dbReference>
<dbReference type="InterPro" id="IPR023170">
    <property type="entry name" value="HhH_base_excis_C"/>
</dbReference>
<dbReference type="GO" id="GO:0005737">
    <property type="term" value="C:cytoplasm"/>
    <property type="evidence" value="ECO:0007669"/>
    <property type="project" value="TreeGrafter"/>
</dbReference>
<dbReference type="Proteomes" id="UP000419743">
    <property type="component" value="Unassembled WGS sequence"/>
</dbReference>
<evidence type="ECO:0000313" key="8">
    <source>
        <dbReference type="Proteomes" id="UP000419743"/>
    </source>
</evidence>
<evidence type="ECO:0000256" key="4">
    <source>
        <dbReference type="ARBA" id="ARBA00023204"/>
    </source>
</evidence>
<dbReference type="InterPro" id="IPR010316">
    <property type="entry name" value="AlkA_N"/>
</dbReference>
<protein>
    <recommendedName>
        <fullName evidence="2">DNA-3-methyladenine glycosylase II</fullName>
        <ecNumber evidence="2">3.2.2.21</ecNumber>
    </recommendedName>
</protein>
<dbReference type="EC" id="3.2.2.21" evidence="2"/>
<keyword evidence="3" id="KW-0227">DNA damage</keyword>
<keyword evidence="4" id="KW-0234">DNA repair</keyword>
<proteinExistence type="predicted"/>
<dbReference type="Gene3D" id="3.30.310.20">
    <property type="entry name" value="DNA-3-methyladenine glycosylase AlkA, N-terminal domain"/>
    <property type="match status" value="1"/>
</dbReference>
<name>A0A7M4DNY2_9MICO</name>
<dbReference type="SUPFAM" id="SSF48150">
    <property type="entry name" value="DNA-glycosylase"/>
    <property type="match status" value="1"/>
</dbReference>
<accession>A0A7M4DNY2</accession>
<evidence type="ECO:0000259" key="6">
    <source>
        <dbReference type="SMART" id="SM01009"/>
    </source>
</evidence>
<dbReference type="InterPro" id="IPR037046">
    <property type="entry name" value="AlkA_N_sf"/>
</dbReference>
<keyword evidence="8" id="KW-1185">Reference proteome</keyword>